<dbReference type="EMBL" id="AVOT02000383">
    <property type="protein sequence ID" value="MBW0462595.1"/>
    <property type="molecule type" value="Genomic_DNA"/>
</dbReference>
<name>A0A9Q3GCP9_9BASI</name>
<accession>A0A9Q3GCP9</accession>
<keyword evidence="3" id="KW-1185">Reference proteome</keyword>
<dbReference type="OrthoDB" id="7691805at2759"/>
<reference evidence="2" key="1">
    <citation type="submission" date="2021-03" db="EMBL/GenBank/DDBJ databases">
        <title>Draft genome sequence of rust myrtle Austropuccinia psidii MF-1, a brazilian biotype.</title>
        <authorList>
            <person name="Quecine M.C."/>
            <person name="Pachon D.M.R."/>
            <person name="Bonatelli M.L."/>
            <person name="Correr F.H."/>
            <person name="Franceschini L.M."/>
            <person name="Leite T.F."/>
            <person name="Margarido G.R.A."/>
            <person name="Almeida C.A."/>
            <person name="Ferrarezi J.A."/>
            <person name="Labate C.A."/>
        </authorList>
    </citation>
    <scope>NUCLEOTIDE SEQUENCE</scope>
    <source>
        <strain evidence="2">MF-1</strain>
    </source>
</reference>
<comment type="caution">
    <text evidence="2">The sequence shown here is derived from an EMBL/GenBank/DDBJ whole genome shotgun (WGS) entry which is preliminary data.</text>
</comment>
<evidence type="ECO:0000259" key="1">
    <source>
        <dbReference type="Pfam" id="PF25597"/>
    </source>
</evidence>
<organism evidence="2 3">
    <name type="scientific">Austropuccinia psidii MF-1</name>
    <dbReference type="NCBI Taxonomy" id="1389203"/>
    <lineage>
        <taxon>Eukaryota</taxon>
        <taxon>Fungi</taxon>
        <taxon>Dikarya</taxon>
        <taxon>Basidiomycota</taxon>
        <taxon>Pucciniomycotina</taxon>
        <taxon>Pucciniomycetes</taxon>
        <taxon>Pucciniales</taxon>
        <taxon>Sphaerophragmiaceae</taxon>
        <taxon>Austropuccinia</taxon>
    </lineage>
</organism>
<evidence type="ECO:0000313" key="2">
    <source>
        <dbReference type="EMBL" id="MBW0462595.1"/>
    </source>
</evidence>
<gene>
    <name evidence="2" type="ORF">O181_002310</name>
</gene>
<protein>
    <recommendedName>
        <fullName evidence="1">Retroviral polymerase SH3-like domain-containing protein</fullName>
    </recommendedName>
</protein>
<dbReference type="AlphaFoldDB" id="A0A9Q3GCP9"/>
<feature type="domain" description="Retroviral polymerase SH3-like" evidence="1">
    <location>
        <begin position="41"/>
        <end position="93"/>
    </location>
</feature>
<dbReference type="InterPro" id="IPR057670">
    <property type="entry name" value="SH3_retrovirus"/>
</dbReference>
<dbReference type="Pfam" id="PF25597">
    <property type="entry name" value="SH3_retrovirus"/>
    <property type="match status" value="1"/>
</dbReference>
<sequence>MWAAYTNNMLPNLHTGRKTPTEILFKIMPQIDCMRSFGETSFIHIPQEKHHKLDDQAVKGKAVMHLPNSKGWLFYILDQAKFISSAWATFPTSSSLMKTLVQPATPTESKGDIGFLLNGLTLGDFSAEHTVEAQDLASGHVANKFLRPTK</sequence>
<proteinExistence type="predicted"/>
<evidence type="ECO:0000313" key="3">
    <source>
        <dbReference type="Proteomes" id="UP000765509"/>
    </source>
</evidence>
<dbReference type="Proteomes" id="UP000765509">
    <property type="component" value="Unassembled WGS sequence"/>
</dbReference>